<evidence type="ECO:0000313" key="1">
    <source>
        <dbReference type="EMBL" id="CAI2386935.1"/>
    </source>
</evidence>
<gene>
    <name evidence="1" type="ORF">ECRASSUSDP1_LOCUS28561</name>
</gene>
<protein>
    <submittedName>
        <fullName evidence="1">Uncharacterized protein</fullName>
    </submittedName>
</protein>
<evidence type="ECO:0000313" key="2">
    <source>
        <dbReference type="Proteomes" id="UP001295684"/>
    </source>
</evidence>
<proteinExistence type="predicted"/>
<dbReference type="Proteomes" id="UP001295684">
    <property type="component" value="Unassembled WGS sequence"/>
</dbReference>
<comment type="caution">
    <text evidence="1">The sequence shown here is derived from an EMBL/GenBank/DDBJ whole genome shotgun (WGS) entry which is preliminary data.</text>
</comment>
<accession>A0AAD1Y9V1</accession>
<dbReference type="AlphaFoldDB" id="A0AAD1Y9V1"/>
<reference evidence="1" key="1">
    <citation type="submission" date="2023-07" db="EMBL/GenBank/DDBJ databases">
        <authorList>
            <consortium name="AG Swart"/>
            <person name="Singh M."/>
            <person name="Singh A."/>
            <person name="Seah K."/>
            <person name="Emmerich C."/>
        </authorList>
    </citation>
    <scope>NUCLEOTIDE SEQUENCE</scope>
    <source>
        <strain evidence="1">DP1</strain>
    </source>
</reference>
<organism evidence="1 2">
    <name type="scientific">Euplotes crassus</name>
    <dbReference type="NCBI Taxonomy" id="5936"/>
    <lineage>
        <taxon>Eukaryota</taxon>
        <taxon>Sar</taxon>
        <taxon>Alveolata</taxon>
        <taxon>Ciliophora</taxon>
        <taxon>Intramacronucleata</taxon>
        <taxon>Spirotrichea</taxon>
        <taxon>Hypotrichia</taxon>
        <taxon>Euplotida</taxon>
        <taxon>Euplotidae</taxon>
        <taxon>Moneuplotes</taxon>
    </lineage>
</organism>
<name>A0AAD1Y9V1_EUPCR</name>
<keyword evidence="2" id="KW-1185">Reference proteome</keyword>
<sequence>MEKFGKFKLSYILPREKSQTNISKYNYGQMQSFPEILHEYVSTRYSNKIAKRRVSSKSDANISCGKTREPLTQRSQPRISSFFKSREKFSRSMTKVMEIWTECNKESSF</sequence>
<dbReference type="EMBL" id="CAMPGE010029463">
    <property type="protein sequence ID" value="CAI2386935.1"/>
    <property type="molecule type" value="Genomic_DNA"/>
</dbReference>